<reference evidence="1" key="1">
    <citation type="journal article" date="2021" name="Proc. Natl. Acad. Sci. U.S.A.">
        <title>A Catalog of Tens of Thousands of Viruses from Human Metagenomes Reveals Hidden Associations with Chronic Diseases.</title>
        <authorList>
            <person name="Tisza M.J."/>
            <person name="Buck C.B."/>
        </authorList>
    </citation>
    <scope>NUCLEOTIDE SEQUENCE</scope>
    <source>
        <strain evidence="1">CtXWf36</strain>
    </source>
</reference>
<dbReference type="EMBL" id="BK015994">
    <property type="protein sequence ID" value="DAF88770.1"/>
    <property type="molecule type" value="Genomic_DNA"/>
</dbReference>
<proteinExistence type="predicted"/>
<dbReference type="PROSITE" id="PS51257">
    <property type="entry name" value="PROKAR_LIPOPROTEIN"/>
    <property type="match status" value="1"/>
</dbReference>
<accession>A0A8S5U2V5</accession>
<evidence type="ECO:0000313" key="1">
    <source>
        <dbReference type="EMBL" id="DAF88770.1"/>
    </source>
</evidence>
<sequence length="46" mass="5430">MRRGRSLPKLLFSLVDGQIHHQIFTSFSCNWRTVLLFWHSSLLLST</sequence>
<protein>
    <submittedName>
        <fullName evidence="1">Uncharacterized protein</fullName>
    </submittedName>
</protein>
<name>A0A8S5U2V5_9CAUD</name>
<organism evidence="1">
    <name type="scientific">Siphoviridae sp. ctXWf36</name>
    <dbReference type="NCBI Taxonomy" id="2825544"/>
    <lineage>
        <taxon>Viruses</taxon>
        <taxon>Duplodnaviria</taxon>
        <taxon>Heunggongvirae</taxon>
        <taxon>Uroviricota</taxon>
        <taxon>Caudoviricetes</taxon>
    </lineage>
</organism>